<dbReference type="FunFam" id="1.10.10.10:FF:000001">
    <property type="entry name" value="LysR family transcriptional regulator"/>
    <property type="match status" value="1"/>
</dbReference>
<dbReference type="Proteomes" id="UP000494115">
    <property type="component" value="Unassembled WGS sequence"/>
</dbReference>
<dbReference type="PANTHER" id="PTHR30537">
    <property type="entry name" value="HTH-TYPE TRANSCRIPTIONAL REGULATOR"/>
    <property type="match status" value="1"/>
</dbReference>
<comment type="similarity">
    <text evidence="1">Belongs to the LysR transcriptional regulatory family.</text>
</comment>
<evidence type="ECO:0000313" key="7">
    <source>
        <dbReference type="Proteomes" id="UP000494115"/>
    </source>
</evidence>
<dbReference type="SUPFAM" id="SSF46785">
    <property type="entry name" value="Winged helix' DNA-binding domain"/>
    <property type="match status" value="1"/>
</dbReference>
<evidence type="ECO:0000256" key="1">
    <source>
        <dbReference type="ARBA" id="ARBA00009437"/>
    </source>
</evidence>
<dbReference type="GO" id="GO:0006351">
    <property type="term" value="P:DNA-templated transcription"/>
    <property type="evidence" value="ECO:0007669"/>
    <property type="project" value="TreeGrafter"/>
</dbReference>
<protein>
    <submittedName>
        <fullName evidence="6">HTH-type transcriptional regulator PgrR</fullName>
    </submittedName>
</protein>
<dbReference type="InterPro" id="IPR036390">
    <property type="entry name" value="WH_DNA-bd_sf"/>
</dbReference>
<dbReference type="Gene3D" id="3.40.190.290">
    <property type="match status" value="1"/>
</dbReference>
<reference evidence="6 7" key="1">
    <citation type="submission" date="2020-04" db="EMBL/GenBank/DDBJ databases">
        <authorList>
            <person name="De Canck E."/>
        </authorList>
    </citation>
    <scope>NUCLEOTIDE SEQUENCE [LARGE SCALE GENOMIC DNA]</scope>
    <source>
        <strain evidence="6 7">LMG 28138</strain>
    </source>
</reference>
<evidence type="ECO:0000256" key="4">
    <source>
        <dbReference type="ARBA" id="ARBA00023163"/>
    </source>
</evidence>
<keyword evidence="4" id="KW-0804">Transcription</keyword>
<organism evidence="6 7">
    <name type="scientific">Pararobbsia alpina</name>
    <dbReference type="NCBI Taxonomy" id="621374"/>
    <lineage>
        <taxon>Bacteria</taxon>
        <taxon>Pseudomonadati</taxon>
        <taxon>Pseudomonadota</taxon>
        <taxon>Betaproteobacteria</taxon>
        <taxon>Burkholderiales</taxon>
        <taxon>Burkholderiaceae</taxon>
        <taxon>Pararobbsia</taxon>
    </lineage>
</organism>
<gene>
    <name evidence="6" type="primary">pgrR_2</name>
    <name evidence="6" type="ORF">LMG28138_03035</name>
</gene>
<dbReference type="Gene3D" id="1.10.10.10">
    <property type="entry name" value="Winged helix-like DNA-binding domain superfamily/Winged helix DNA-binding domain"/>
    <property type="match status" value="1"/>
</dbReference>
<dbReference type="Pfam" id="PF00126">
    <property type="entry name" value="HTH_1"/>
    <property type="match status" value="1"/>
</dbReference>
<accession>A0A6S7B7V3</accession>
<evidence type="ECO:0000259" key="5">
    <source>
        <dbReference type="PROSITE" id="PS50931"/>
    </source>
</evidence>
<proteinExistence type="inferred from homology"/>
<evidence type="ECO:0000256" key="3">
    <source>
        <dbReference type="ARBA" id="ARBA00023125"/>
    </source>
</evidence>
<dbReference type="PANTHER" id="PTHR30537:SF72">
    <property type="entry name" value="LYSR FAMILY TRANSCRIPTIONAL REGULATOR"/>
    <property type="match status" value="1"/>
</dbReference>
<dbReference type="RefSeq" id="WP_175105570.1">
    <property type="nucleotide sequence ID" value="NZ_CADIKM010000013.1"/>
</dbReference>
<name>A0A6S7B7V3_9BURK</name>
<dbReference type="GO" id="GO:0043565">
    <property type="term" value="F:sequence-specific DNA binding"/>
    <property type="evidence" value="ECO:0007669"/>
    <property type="project" value="TreeGrafter"/>
</dbReference>
<dbReference type="GO" id="GO:0003700">
    <property type="term" value="F:DNA-binding transcription factor activity"/>
    <property type="evidence" value="ECO:0007669"/>
    <property type="project" value="InterPro"/>
</dbReference>
<dbReference type="InterPro" id="IPR000847">
    <property type="entry name" value="LysR_HTH_N"/>
</dbReference>
<keyword evidence="7" id="KW-1185">Reference proteome</keyword>
<feature type="domain" description="HTH lysR-type" evidence="5">
    <location>
        <begin position="3"/>
        <end position="60"/>
    </location>
</feature>
<dbReference type="PROSITE" id="PS50931">
    <property type="entry name" value="HTH_LYSR"/>
    <property type="match status" value="1"/>
</dbReference>
<keyword evidence="3" id="KW-0238">DNA-binding</keyword>
<dbReference type="InterPro" id="IPR058163">
    <property type="entry name" value="LysR-type_TF_proteobact-type"/>
</dbReference>
<dbReference type="Pfam" id="PF03466">
    <property type="entry name" value="LysR_substrate"/>
    <property type="match status" value="1"/>
</dbReference>
<dbReference type="CDD" id="cd08472">
    <property type="entry name" value="PBP2_CrgA_like_3"/>
    <property type="match status" value="1"/>
</dbReference>
<dbReference type="InterPro" id="IPR005119">
    <property type="entry name" value="LysR_subst-bd"/>
</dbReference>
<evidence type="ECO:0000313" key="6">
    <source>
        <dbReference type="EMBL" id="CAB3790835.1"/>
    </source>
</evidence>
<dbReference type="InterPro" id="IPR036388">
    <property type="entry name" value="WH-like_DNA-bd_sf"/>
</dbReference>
<evidence type="ECO:0000256" key="2">
    <source>
        <dbReference type="ARBA" id="ARBA00023015"/>
    </source>
</evidence>
<dbReference type="SUPFAM" id="SSF53850">
    <property type="entry name" value="Periplasmic binding protein-like II"/>
    <property type="match status" value="1"/>
</dbReference>
<dbReference type="EMBL" id="CADIKM010000013">
    <property type="protein sequence ID" value="CAB3790835.1"/>
    <property type="molecule type" value="Genomic_DNA"/>
</dbReference>
<keyword evidence="2" id="KW-0805">Transcription regulation</keyword>
<sequence length="342" mass="36643">MIDRIHAMRTFIRIVDSNSFARAAESLDMPRARVTTLMQELEALLGVQLLLRTTRRLSLTPEGAAYYERCEAILADLDEMEANLRGSADNLQGRLRVEMPSAVATALVLPALGEFHARHPHVEVAIGFSNRPVDLVGEGIDCSVQLGELPDSGLAARRLGMLRHVTCASPAYLARRGVPKTLDDLTGHVAVNCMSSPAARKVSLDFAVGGETVEVKLDGFVQVAEDHAYLSCGLQGLGLIQPSRIAALPYLRSGQLREVLGAWSPVATPVSVTYVKSRQASPRVRAFVDWLIELFDRTALDGDTQSSFGGARASVAVAAATATASASLAHAAENDADLEMEA</sequence>
<dbReference type="AlphaFoldDB" id="A0A6S7B7V3"/>